<comment type="caution">
    <text evidence="4">The sequence shown here is derived from an EMBL/GenBank/DDBJ whole genome shotgun (WGS) entry which is preliminary data.</text>
</comment>
<reference evidence="4 5" key="1">
    <citation type="journal article" date="2016" name="Nat. Commun.">
        <title>Thousands of microbial genomes shed light on interconnected biogeochemical processes in an aquifer system.</title>
        <authorList>
            <person name="Anantharaman K."/>
            <person name="Brown C.T."/>
            <person name="Hug L.A."/>
            <person name="Sharon I."/>
            <person name="Castelle C.J."/>
            <person name="Probst A.J."/>
            <person name="Thomas B.C."/>
            <person name="Singh A."/>
            <person name="Wilkins M.J."/>
            <person name="Karaoz U."/>
            <person name="Brodie E.L."/>
            <person name="Williams K.H."/>
            <person name="Hubbard S.S."/>
            <person name="Banfield J.F."/>
        </authorList>
    </citation>
    <scope>NUCLEOTIDE SEQUENCE [LARGE SCALE GENOMIC DNA]</scope>
</reference>
<name>A0A1F5NMX0_9BACT</name>
<dbReference type="GO" id="GO:0032259">
    <property type="term" value="P:methylation"/>
    <property type="evidence" value="ECO:0007669"/>
    <property type="project" value="UniProtKB-KW"/>
</dbReference>
<organism evidence="4 5">
    <name type="scientific">Candidatus Doudnabacteria bacterium RIFCSPHIGHO2_01_FULL_46_14</name>
    <dbReference type="NCBI Taxonomy" id="1817824"/>
    <lineage>
        <taxon>Bacteria</taxon>
        <taxon>Candidatus Doudnaibacteriota</taxon>
    </lineage>
</organism>
<dbReference type="Proteomes" id="UP000176864">
    <property type="component" value="Unassembled WGS sequence"/>
</dbReference>
<dbReference type="Pfam" id="PF13649">
    <property type="entry name" value="Methyltransf_25"/>
    <property type="match status" value="1"/>
</dbReference>
<dbReference type="STRING" id="1817824.A2751_01035"/>
<feature type="domain" description="Methyltransferase" evidence="3">
    <location>
        <begin position="39"/>
        <end position="129"/>
    </location>
</feature>
<gene>
    <name evidence="4" type="ORF">A2751_01035</name>
</gene>
<evidence type="ECO:0000313" key="5">
    <source>
        <dbReference type="Proteomes" id="UP000176864"/>
    </source>
</evidence>
<keyword evidence="1" id="KW-0489">Methyltransferase</keyword>
<protein>
    <recommendedName>
        <fullName evidence="3">Methyltransferase domain-containing protein</fullName>
    </recommendedName>
</protein>
<evidence type="ECO:0000259" key="3">
    <source>
        <dbReference type="Pfam" id="PF13649"/>
    </source>
</evidence>
<evidence type="ECO:0000256" key="2">
    <source>
        <dbReference type="ARBA" id="ARBA00022679"/>
    </source>
</evidence>
<dbReference type="PANTHER" id="PTHR43861:SF1">
    <property type="entry name" value="TRANS-ACONITATE 2-METHYLTRANSFERASE"/>
    <property type="match status" value="1"/>
</dbReference>
<evidence type="ECO:0000256" key="1">
    <source>
        <dbReference type="ARBA" id="ARBA00022603"/>
    </source>
</evidence>
<dbReference type="PANTHER" id="PTHR43861">
    <property type="entry name" value="TRANS-ACONITATE 2-METHYLTRANSFERASE-RELATED"/>
    <property type="match status" value="1"/>
</dbReference>
<dbReference type="Gene3D" id="3.40.50.150">
    <property type="entry name" value="Vaccinia Virus protein VP39"/>
    <property type="match status" value="1"/>
</dbReference>
<keyword evidence="2" id="KW-0808">Transferase</keyword>
<dbReference type="CDD" id="cd02440">
    <property type="entry name" value="AdoMet_MTases"/>
    <property type="match status" value="1"/>
</dbReference>
<evidence type="ECO:0000313" key="4">
    <source>
        <dbReference type="EMBL" id="OGE79029.1"/>
    </source>
</evidence>
<proteinExistence type="predicted"/>
<dbReference type="InterPro" id="IPR041698">
    <property type="entry name" value="Methyltransf_25"/>
</dbReference>
<dbReference type="AlphaFoldDB" id="A0A1F5NMX0"/>
<sequence length="200" mass="23311">MNATLKTYAKVAEEYAQRRRDFWMPEFRIFKRMLKGKNILEVGCGTGHEAEYFIKDKFNYLGIDASSAMLKVARKLVPKARFQKMDMLKMKLPEKLFDGIWACASLLHIPKKQLPVVFKSLHKVLKESGVAFISLKSKSRPWEGLVEDAYPGMKRFFSYHTLQGFKKLLQQNGFKTLKKGSKPHPVRKNENWIMFFVKKA</sequence>
<accession>A0A1F5NMX0</accession>
<dbReference type="SUPFAM" id="SSF53335">
    <property type="entry name" value="S-adenosyl-L-methionine-dependent methyltransferases"/>
    <property type="match status" value="1"/>
</dbReference>
<dbReference type="GO" id="GO:0008168">
    <property type="term" value="F:methyltransferase activity"/>
    <property type="evidence" value="ECO:0007669"/>
    <property type="project" value="UniProtKB-KW"/>
</dbReference>
<dbReference type="EMBL" id="MFEK01000010">
    <property type="protein sequence ID" value="OGE79029.1"/>
    <property type="molecule type" value="Genomic_DNA"/>
</dbReference>
<dbReference type="InterPro" id="IPR029063">
    <property type="entry name" value="SAM-dependent_MTases_sf"/>
</dbReference>